<name>A0A2Z5MS04_BURPY</name>
<evidence type="ECO:0000313" key="3">
    <source>
        <dbReference type="Proteomes" id="UP000253104"/>
    </source>
</evidence>
<reference evidence="2 3" key="1">
    <citation type="journal article" date="2018" name="ISME J.">
        <title>Involvement of Burkholderiaceae and sulfurous volatiles in disease-suppressive soils.</title>
        <authorList>
            <person name="Carrion V.J."/>
            <person name="Cordovez V."/>
            <person name="Tyc O."/>
            <person name="Etalo D.W."/>
            <person name="de Bruijn I."/>
            <person name="de Jager V.C."/>
            <person name="Medema M.H."/>
            <person name="Eberl L."/>
            <person name="Raaijmakers J.M."/>
        </authorList>
    </citation>
    <scope>NUCLEOTIDE SEQUENCE [LARGE SCALE GENOMIC DNA]</scope>
    <source>
        <strain evidence="3">mHSR5</strain>
    </source>
</reference>
<proteinExistence type="predicted"/>
<gene>
    <name evidence="2" type="ORF">CUJ89_05250</name>
</gene>
<evidence type="ECO:0000313" key="2">
    <source>
        <dbReference type="EMBL" id="AXF19972.1"/>
    </source>
</evidence>
<dbReference type="Proteomes" id="UP000253104">
    <property type="component" value="Chromosome mHSR5_A"/>
</dbReference>
<evidence type="ECO:0000256" key="1">
    <source>
        <dbReference type="SAM" id="Phobius"/>
    </source>
</evidence>
<keyword evidence="1" id="KW-1133">Transmembrane helix</keyword>
<keyword evidence="1" id="KW-0812">Transmembrane</keyword>
<dbReference type="PROSITE" id="PS51257">
    <property type="entry name" value="PROKAR_LIPOPROTEIN"/>
    <property type="match status" value="1"/>
</dbReference>
<organism evidence="2 3">
    <name type="scientific">Burkholderia pyrrocinia</name>
    <name type="common">Pseudomonas pyrrocinia</name>
    <dbReference type="NCBI Taxonomy" id="60550"/>
    <lineage>
        <taxon>Bacteria</taxon>
        <taxon>Pseudomonadati</taxon>
        <taxon>Pseudomonadota</taxon>
        <taxon>Betaproteobacteria</taxon>
        <taxon>Burkholderiales</taxon>
        <taxon>Burkholderiaceae</taxon>
        <taxon>Burkholderia</taxon>
        <taxon>Burkholderia cepacia complex</taxon>
    </lineage>
</organism>
<protein>
    <submittedName>
        <fullName evidence="2">Uncharacterized protein</fullName>
    </submittedName>
</protein>
<sequence length="85" mass="9596">MGGRRPVLIAFTVLTLLSACPAVLWLVGTPSFLRLLAVELWLSFFSSVFRLRAARRRPRLPRRAIVPARAGGRSWHADTTGNRRR</sequence>
<dbReference type="AlphaFoldDB" id="A0A2Z5MS04"/>
<accession>A0A2Z5MS04</accession>
<keyword evidence="1" id="KW-0472">Membrane</keyword>
<feature type="transmembrane region" description="Helical" evidence="1">
    <location>
        <begin position="32"/>
        <end position="53"/>
    </location>
</feature>
<dbReference type="EMBL" id="CP024902">
    <property type="protein sequence ID" value="AXF19972.1"/>
    <property type="molecule type" value="Genomic_DNA"/>
</dbReference>